<dbReference type="AlphaFoldDB" id="A0AAD7XJC1"/>
<keyword evidence="1 4" id="KW-0853">WD repeat</keyword>
<evidence type="ECO:0000256" key="3">
    <source>
        <dbReference type="HAMAP-Rule" id="MF_03037"/>
    </source>
</evidence>
<dbReference type="EMBL" id="JAQMWT010000677">
    <property type="protein sequence ID" value="KAJ8598305.1"/>
    <property type="molecule type" value="Genomic_DNA"/>
</dbReference>
<feature type="repeat" description="WD" evidence="4">
    <location>
        <begin position="56"/>
        <end position="87"/>
    </location>
</feature>
<feature type="repeat" description="WD" evidence="4">
    <location>
        <begin position="270"/>
        <end position="306"/>
    </location>
</feature>
<dbReference type="PANTHER" id="PTHR19920:SF0">
    <property type="entry name" value="CYTOSOLIC IRON-SULFUR PROTEIN ASSEMBLY PROTEIN CIAO1-RELATED"/>
    <property type="match status" value="1"/>
</dbReference>
<organism evidence="5 6">
    <name type="scientific">Chrysophaeum taylorii</name>
    <dbReference type="NCBI Taxonomy" id="2483200"/>
    <lineage>
        <taxon>Eukaryota</taxon>
        <taxon>Sar</taxon>
        <taxon>Stramenopiles</taxon>
        <taxon>Ochrophyta</taxon>
        <taxon>Pelagophyceae</taxon>
        <taxon>Pelagomonadales</taxon>
        <taxon>Pelagomonadaceae</taxon>
        <taxon>Chrysophaeum</taxon>
    </lineage>
</organism>
<dbReference type="GO" id="GO:0016226">
    <property type="term" value="P:iron-sulfur cluster assembly"/>
    <property type="evidence" value="ECO:0007669"/>
    <property type="project" value="UniProtKB-UniRule"/>
</dbReference>
<evidence type="ECO:0000313" key="5">
    <source>
        <dbReference type="EMBL" id="KAJ8598305.1"/>
    </source>
</evidence>
<dbReference type="SUPFAM" id="SSF50978">
    <property type="entry name" value="WD40 repeat-like"/>
    <property type="match status" value="1"/>
</dbReference>
<dbReference type="Gene3D" id="2.130.10.10">
    <property type="entry name" value="YVTN repeat-like/Quinoprotein amine dehydrogenase"/>
    <property type="match status" value="1"/>
</dbReference>
<dbReference type="CDD" id="cd00200">
    <property type="entry name" value="WD40"/>
    <property type="match status" value="1"/>
</dbReference>
<accession>A0AAD7XJC1</accession>
<name>A0AAD7XJC1_9STRA</name>
<dbReference type="PROSITE" id="PS50082">
    <property type="entry name" value="WD_REPEATS_2"/>
    <property type="match status" value="5"/>
</dbReference>
<dbReference type="SMART" id="SM00320">
    <property type="entry name" value="WD40"/>
    <property type="match status" value="7"/>
</dbReference>
<feature type="repeat" description="WD" evidence="4">
    <location>
        <begin position="184"/>
        <end position="214"/>
    </location>
</feature>
<dbReference type="InterPro" id="IPR036322">
    <property type="entry name" value="WD40_repeat_dom_sf"/>
</dbReference>
<gene>
    <name evidence="5" type="ORF">CTAYLR_007544</name>
</gene>
<comment type="caution">
    <text evidence="5">The sequence shown here is derived from an EMBL/GenBank/DDBJ whole genome shotgun (WGS) entry which is preliminary data.</text>
</comment>
<comment type="similarity">
    <text evidence="3">Belongs to the WD repeat CIA1 family.</text>
</comment>
<proteinExistence type="inferred from homology"/>
<keyword evidence="2" id="KW-0677">Repeat</keyword>
<dbReference type="HAMAP" id="MF_03037">
    <property type="entry name" value="ciao1"/>
    <property type="match status" value="1"/>
</dbReference>
<dbReference type="GO" id="GO:0097361">
    <property type="term" value="C:cytosolic [4Fe-4S] assembly targeting complex"/>
    <property type="evidence" value="ECO:0007669"/>
    <property type="project" value="InterPro"/>
</dbReference>
<sequence>MPSSAVPVGRLAHEDRVWHVTWSRDGLLLATCSERCVRIWQQQQQGGAWVEACQLEEVHDRTVRCVSWSPCGRFLAAVSFDATCTVWRTIDFDLVATLEGHENEVKACAWNANATLIATCGRDKTVWLWEVEDFELLTVLHGHSADVKALAFEPETDALASASYDATIKIWEDDGDDWACRGTLEGHTSTVWDCRFLDSNRLASCGADRRVLVWHNNDGAWTVVSRFDDLHARPIYSIDATSAGLVATAGGDNALAFLDAETRLLLFRVPRAHDGDLNCVRFHPKDPTLLATASDDATVLVWRLVS</sequence>
<feature type="repeat" description="WD" evidence="4">
    <location>
        <begin position="98"/>
        <end position="139"/>
    </location>
</feature>
<dbReference type="Pfam" id="PF00400">
    <property type="entry name" value="WD40"/>
    <property type="match status" value="6"/>
</dbReference>
<comment type="function">
    <text evidence="3">Essential component of the cytosolic iron-sulfur (Fe/S) protein assembly machinery. Required for the maturation of extramitochondrial Fe/S proteins.</text>
</comment>
<dbReference type="InterPro" id="IPR015943">
    <property type="entry name" value="WD40/YVTN_repeat-like_dom_sf"/>
</dbReference>
<evidence type="ECO:0000313" key="6">
    <source>
        <dbReference type="Proteomes" id="UP001230188"/>
    </source>
</evidence>
<evidence type="ECO:0000256" key="4">
    <source>
        <dbReference type="PROSITE-ProRule" id="PRU00221"/>
    </source>
</evidence>
<dbReference type="InterPro" id="IPR019775">
    <property type="entry name" value="WD40_repeat_CS"/>
</dbReference>
<dbReference type="Proteomes" id="UP001230188">
    <property type="component" value="Unassembled WGS sequence"/>
</dbReference>
<feature type="repeat" description="WD" evidence="4">
    <location>
        <begin position="140"/>
        <end position="172"/>
    </location>
</feature>
<reference evidence="5" key="1">
    <citation type="submission" date="2023-01" db="EMBL/GenBank/DDBJ databases">
        <title>Metagenome sequencing of chrysophaentin producing Chrysophaeum taylorii.</title>
        <authorList>
            <person name="Davison J."/>
            <person name="Bewley C."/>
        </authorList>
    </citation>
    <scope>NUCLEOTIDE SEQUENCE</scope>
    <source>
        <strain evidence="5">NIES-1699</strain>
    </source>
</reference>
<dbReference type="PROSITE" id="PS50294">
    <property type="entry name" value="WD_REPEATS_REGION"/>
    <property type="match status" value="3"/>
</dbReference>
<dbReference type="PROSITE" id="PS00678">
    <property type="entry name" value="WD_REPEATS_1"/>
    <property type="match status" value="1"/>
</dbReference>
<evidence type="ECO:0000256" key="2">
    <source>
        <dbReference type="ARBA" id="ARBA00022737"/>
    </source>
</evidence>
<dbReference type="PRINTS" id="PR00320">
    <property type="entry name" value="GPROTEINBRPT"/>
</dbReference>
<protein>
    <recommendedName>
        <fullName evidence="3">Probable cytosolic iron-sulfur protein assembly protein CIAO1 homolog</fullName>
    </recommendedName>
</protein>
<dbReference type="InterPro" id="IPR020472">
    <property type="entry name" value="WD40_PAC1"/>
</dbReference>
<keyword evidence="6" id="KW-1185">Reference proteome</keyword>
<dbReference type="InterPro" id="IPR028608">
    <property type="entry name" value="CIAO1/Cia1"/>
</dbReference>
<evidence type="ECO:0000256" key="1">
    <source>
        <dbReference type="ARBA" id="ARBA00022574"/>
    </source>
</evidence>
<dbReference type="PANTHER" id="PTHR19920">
    <property type="entry name" value="WD40 PROTEIN CIAO1"/>
    <property type="match status" value="1"/>
</dbReference>
<dbReference type="InterPro" id="IPR001680">
    <property type="entry name" value="WD40_rpt"/>
</dbReference>